<proteinExistence type="predicted"/>
<sequence>FKKGFESEPTLHSGINYAVLLLAAEHQFDTSFELRKVGEAFLSSACCKSNSSQCCFDLECWSRLKKMSPLFDFL</sequence>
<reference evidence="2 3" key="1">
    <citation type="submission" date="2021-06" db="EMBL/GenBank/DDBJ databases">
        <authorList>
            <person name="Palmer J.M."/>
        </authorList>
    </citation>
    <scope>NUCLEOTIDE SEQUENCE [LARGE SCALE GENOMIC DNA]</scope>
    <source>
        <strain evidence="2 3">XC_2019</strain>
        <tissue evidence="2">Muscle</tissue>
    </source>
</reference>
<dbReference type="InterPro" id="IPR025136">
    <property type="entry name" value="MAP3K_TRAF-bd"/>
</dbReference>
<keyword evidence="3" id="KW-1185">Reference proteome</keyword>
<name>A0ABV0QL96_9TELE</name>
<dbReference type="Proteomes" id="UP001434883">
    <property type="component" value="Unassembled WGS sequence"/>
</dbReference>
<dbReference type="Pfam" id="PF13281">
    <property type="entry name" value="MAP3K_TRAF_bd"/>
    <property type="match status" value="1"/>
</dbReference>
<gene>
    <name evidence="2" type="ORF">XENOCAPTIV_005382</name>
</gene>
<evidence type="ECO:0000259" key="1">
    <source>
        <dbReference type="Pfam" id="PF13281"/>
    </source>
</evidence>
<organism evidence="2 3">
    <name type="scientific">Xenoophorus captivus</name>
    <dbReference type="NCBI Taxonomy" id="1517983"/>
    <lineage>
        <taxon>Eukaryota</taxon>
        <taxon>Metazoa</taxon>
        <taxon>Chordata</taxon>
        <taxon>Craniata</taxon>
        <taxon>Vertebrata</taxon>
        <taxon>Euteleostomi</taxon>
        <taxon>Actinopterygii</taxon>
        <taxon>Neopterygii</taxon>
        <taxon>Teleostei</taxon>
        <taxon>Neoteleostei</taxon>
        <taxon>Acanthomorphata</taxon>
        <taxon>Ovalentaria</taxon>
        <taxon>Atherinomorphae</taxon>
        <taxon>Cyprinodontiformes</taxon>
        <taxon>Goodeidae</taxon>
        <taxon>Xenoophorus</taxon>
    </lineage>
</organism>
<comment type="caution">
    <text evidence="2">The sequence shown here is derived from an EMBL/GenBank/DDBJ whole genome shotgun (WGS) entry which is preliminary data.</text>
</comment>
<feature type="non-terminal residue" evidence="2">
    <location>
        <position position="1"/>
    </location>
</feature>
<protein>
    <recommendedName>
        <fullName evidence="1">MAP3K TRAFs-binding domain-containing protein</fullName>
    </recommendedName>
</protein>
<evidence type="ECO:0000313" key="2">
    <source>
        <dbReference type="EMBL" id="MEQ2196608.1"/>
    </source>
</evidence>
<accession>A0ABV0QL96</accession>
<dbReference type="EMBL" id="JAHRIN010016963">
    <property type="protein sequence ID" value="MEQ2196608.1"/>
    <property type="molecule type" value="Genomic_DNA"/>
</dbReference>
<feature type="domain" description="MAP3K TRAFs-binding" evidence="1">
    <location>
        <begin position="1"/>
        <end position="48"/>
    </location>
</feature>
<evidence type="ECO:0000313" key="3">
    <source>
        <dbReference type="Proteomes" id="UP001434883"/>
    </source>
</evidence>